<dbReference type="EMBL" id="VSSQ01001059">
    <property type="protein sequence ID" value="MPM04664.1"/>
    <property type="molecule type" value="Genomic_DNA"/>
</dbReference>
<feature type="transmembrane region" description="Helical" evidence="5">
    <location>
        <begin position="498"/>
        <end position="517"/>
    </location>
</feature>
<feature type="transmembrane region" description="Helical" evidence="5">
    <location>
        <begin position="272"/>
        <end position="296"/>
    </location>
</feature>
<feature type="transmembrane region" description="Helical" evidence="5">
    <location>
        <begin position="392"/>
        <end position="412"/>
    </location>
</feature>
<dbReference type="Pfam" id="PF02683">
    <property type="entry name" value="DsbD_TM"/>
    <property type="match status" value="1"/>
</dbReference>
<comment type="subcellular location">
    <subcellularLocation>
        <location evidence="1">Membrane</location>
        <topology evidence="1">Multi-pass membrane protein</topology>
    </subcellularLocation>
</comment>
<accession>A0A644WQZ1</accession>
<dbReference type="Gene3D" id="2.60.40.1250">
    <property type="entry name" value="Thiol:disulfide interchange protein DsbD, N-terminal domain"/>
    <property type="match status" value="1"/>
</dbReference>
<dbReference type="GO" id="GO:0016020">
    <property type="term" value="C:membrane"/>
    <property type="evidence" value="ECO:0007669"/>
    <property type="project" value="UniProtKB-SubCell"/>
</dbReference>
<evidence type="ECO:0000256" key="2">
    <source>
        <dbReference type="ARBA" id="ARBA00022692"/>
    </source>
</evidence>
<keyword evidence="3 5" id="KW-1133">Transmembrane helix</keyword>
<proteinExistence type="predicted"/>
<reference evidence="7" key="1">
    <citation type="submission" date="2019-08" db="EMBL/GenBank/DDBJ databases">
        <authorList>
            <person name="Kucharzyk K."/>
            <person name="Murdoch R.W."/>
            <person name="Higgins S."/>
            <person name="Loffler F."/>
        </authorList>
    </citation>
    <scope>NUCLEOTIDE SEQUENCE</scope>
</reference>
<dbReference type="SUPFAM" id="SSF52833">
    <property type="entry name" value="Thioredoxin-like"/>
    <property type="match status" value="1"/>
</dbReference>
<dbReference type="PANTHER" id="PTHR32234:SF0">
    <property type="entry name" value="THIOL:DISULFIDE INTERCHANGE PROTEIN DSBD"/>
    <property type="match status" value="1"/>
</dbReference>
<evidence type="ECO:0000259" key="6">
    <source>
        <dbReference type="Pfam" id="PF02683"/>
    </source>
</evidence>
<evidence type="ECO:0000256" key="5">
    <source>
        <dbReference type="SAM" id="Phobius"/>
    </source>
</evidence>
<organism evidence="7">
    <name type="scientific">bioreactor metagenome</name>
    <dbReference type="NCBI Taxonomy" id="1076179"/>
    <lineage>
        <taxon>unclassified sequences</taxon>
        <taxon>metagenomes</taxon>
        <taxon>ecological metagenomes</taxon>
    </lineage>
</organism>
<evidence type="ECO:0000313" key="7">
    <source>
        <dbReference type="EMBL" id="MPM04664.1"/>
    </source>
</evidence>
<dbReference type="InterPro" id="IPR036929">
    <property type="entry name" value="DsbDN_sf"/>
</dbReference>
<evidence type="ECO:0000256" key="1">
    <source>
        <dbReference type="ARBA" id="ARBA00004141"/>
    </source>
</evidence>
<dbReference type="Gene3D" id="3.40.30.10">
    <property type="entry name" value="Glutaredoxin"/>
    <property type="match status" value="1"/>
</dbReference>
<dbReference type="EC" id="1.8.1.8" evidence="7"/>
<dbReference type="Pfam" id="PF13899">
    <property type="entry name" value="Thioredoxin_7"/>
    <property type="match status" value="1"/>
</dbReference>
<feature type="transmembrane region" description="Helical" evidence="5">
    <location>
        <begin position="424"/>
        <end position="445"/>
    </location>
</feature>
<evidence type="ECO:0000256" key="3">
    <source>
        <dbReference type="ARBA" id="ARBA00022989"/>
    </source>
</evidence>
<feature type="transmembrane region" description="Helical" evidence="5">
    <location>
        <begin position="354"/>
        <end position="380"/>
    </location>
</feature>
<gene>
    <name evidence="7" type="primary">dsbD_18</name>
    <name evidence="7" type="ORF">SDC9_50943</name>
</gene>
<evidence type="ECO:0000256" key="4">
    <source>
        <dbReference type="ARBA" id="ARBA00023136"/>
    </source>
</evidence>
<name>A0A644WQZ1_9ZZZZ</name>
<sequence length="711" mass="78776">MNTKVFKLLLSFILLSVSLQAQITKQPISWSYNLVKESGNVLRIEIKGVIDPSRSEWHIYGLGPYDNGPTPTTLIVESLSGDKKDIELLGKTSLLTPEKVKFDEMFQMEIGICEDKVVLGQKVKVLSADSVSVRAIVEWQACDDQSCLPPTEKEFIIKLPGTGKVSVNAAKSVPIVQSPIVPSKDSILKTESEPAVQTSEELVAPSEIQADTAESSEKSIWGVIIEAIIWGFVALLTPCVFPMVPMTVSFFLKQSQESQSKRASRGRVMASFFGLSIVALYTLPIAAIIFITYFAGGEAVTADIFNWLATHWVPNVLFFLIFMIFAASFFGAFEIVLPSWLVNKSDSQSDRGGYAGVFFMALTLVLVSFSCTGPIVGTILIKSTQGEIWEPIITMLAFSAAFALPFTIFAFAPSLLKDLPKSGGWLNSVKVVLGFIEVALGFKFLSVADQVYHWGLLDREIYLAIWIVVFTMLGFYLLGKLRFSHDSPQEHITVKRLALSIITFSFVVYMIPGMWGAPLKGLSGYLPPMSTQDFRQSEGGRGDNNTNSVTNEKSESLGFAPLYSDFLHLPHGLEGFFRYQEGLEYAKKVGKPVFIDFTGHGCVNCREMEARVWSDPRVLEILKEKFVIIALYADDKKEAVEGDWITTESGRVLKSIGKINTHLAMTKYSVNAQPYYAIINPHTEEHLTEPRGYNLDTEAFIKFLEKGSGST</sequence>
<dbReference type="GO" id="GO:0017004">
    <property type="term" value="P:cytochrome complex assembly"/>
    <property type="evidence" value="ECO:0007669"/>
    <property type="project" value="InterPro"/>
</dbReference>
<keyword evidence="4 5" id="KW-0472">Membrane</keyword>
<keyword evidence="7" id="KW-0560">Oxidoreductase</keyword>
<feature type="transmembrane region" description="Helical" evidence="5">
    <location>
        <begin position="316"/>
        <end position="342"/>
    </location>
</feature>
<comment type="caution">
    <text evidence="7">The sequence shown here is derived from an EMBL/GenBank/DDBJ whole genome shotgun (WGS) entry which is preliminary data.</text>
</comment>
<dbReference type="GO" id="GO:0045454">
    <property type="term" value="P:cell redox homeostasis"/>
    <property type="evidence" value="ECO:0007669"/>
    <property type="project" value="TreeGrafter"/>
</dbReference>
<dbReference type="AlphaFoldDB" id="A0A644WQZ1"/>
<feature type="transmembrane region" description="Helical" evidence="5">
    <location>
        <begin position="227"/>
        <end position="252"/>
    </location>
</feature>
<dbReference type="PANTHER" id="PTHR32234">
    <property type="entry name" value="THIOL:DISULFIDE INTERCHANGE PROTEIN DSBD"/>
    <property type="match status" value="1"/>
</dbReference>
<dbReference type="GO" id="GO:0047134">
    <property type="term" value="F:protein-disulfide reductase [NAD(P)H] activity"/>
    <property type="evidence" value="ECO:0007669"/>
    <property type="project" value="UniProtKB-EC"/>
</dbReference>
<dbReference type="InterPro" id="IPR036249">
    <property type="entry name" value="Thioredoxin-like_sf"/>
</dbReference>
<feature type="domain" description="Cytochrome C biogenesis protein transmembrane" evidence="6">
    <location>
        <begin position="221"/>
        <end position="442"/>
    </location>
</feature>
<protein>
    <submittedName>
        <fullName evidence="7">Thiol:disulfide interchange protein DsbD</fullName>
        <ecNumber evidence="7">1.8.1.8</ecNumber>
    </submittedName>
</protein>
<keyword evidence="2 5" id="KW-0812">Transmembrane</keyword>
<feature type="transmembrane region" description="Helical" evidence="5">
    <location>
        <begin position="461"/>
        <end position="478"/>
    </location>
</feature>
<dbReference type="InterPro" id="IPR003834">
    <property type="entry name" value="Cyt_c_assmbl_TM_dom"/>
</dbReference>